<evidence type="ECO:0000256" key="2">
    <source>
        <dbReference type="SAM" id="MobiDB-lite"/>
    </source>
</evidence>
<gene>
    <name evidence="4" type="ORF">FHX41_5030</name>
</gene>
<keyword evidence="1" id="KW-0723">Serine/threonine-protein kinase</keyword>
<name>A0A543IL60_9ACTN</name>
<evidence type="ECO:0000256" key="1">
    <source>
        <dbReference type="ARBA" id="ARBA00022527"/>
    </source>
</evidence>
<sequence>MVAMPAPAPAPEIPTLVLDPTDRAPALAREFLAAQFREWDSPDDYVGRVVVCELVTNAYQHGAGPIIVRVFRDARADLAVIEVWDQGDGIPVVGPEDFTAMSGRGLLLLSQLVHAWGTRPISEGGKIVWAKCALRTSSSGGTSCAGGRTGAALQQRGT</sequence>
<dbReference type="InterPro" id="IPR050267">
    <property type="entry name" value="Anti-sigma-factor_SerPK"/>
</dbReference>
<dbReference type="SUPFAM" id="SSF55874">
    <property type="entry name" value="ATPase domain of HSP90 chaperone/DNA topoisomerase II/histidine kinase"/>
    <property type="match status" value="1"/>
</dbReference>
<feature type="domain" description="Histidine kinase/HSP90-like ATPase" evidence="3">
    <location>
        <begin position="27"/>
        <end position="130"/>
    </location>
</feature>
<dbReference type="CDD" id="cd16936">
    <property type="entry name" value="HATPase_RsbW-like"/>
    <property type="match status" value="1"/>
</dbReference>
<feature type="region of interest" description="Disordered" evidence="2">
    <location>
        <begin position="138"/>
        <end position="158"/>
    </location>
</feature>
<keyword evidence="4" id="KW-0808">Transferase</keyword>
<comment type="caution">
    <text evidence="4">The sequence shown here is derived from an EMBL/GenBank/DDBJ whole genome shotgun (WGS) entry which is preliminary data.</text>
</comment>
<dbReference type="Gene3D" id="3.30.565.10">
    <property type="entry name" value="Histidine kinase-like ATPase, C-terminal domain"/>
    <property type="match status" value="1"/>
</dbReference>
<evidence type="ECO:0000259" key="3">
    <source>
        <dbReference type="Pfam" id="PF13581"/>
    </source>
</evidence>
<accession>A0A543IL60</accession>
<dbReference type="EMBL" id="VFPO01000001">
    <property type="protein sequence ID" value="TQM71268.1"/>
    <property type="molecule type" value="Genomic_DNA"/>
</dbReference>
<protein>
    <submittedName>
        <fullName evidence="4">Histidine kinase-like protein</fullName>
    </submittedName>
</protein>
<reference evidence="4 5" key="1">
    <citation type="submission" date="2019-06" db="EMBL/GenBank/DDBJ databases">
        <title>Sequencing the genomes of 1000 actinobacteria strains.</title>
        <authorList>
            <person name="Klenk H.-P."/>
        </authorList>
    </citation>
    <scope>NUCLEOTIDE SEQUENCE [LARGE SCALE GENOMIC DNA]</scope>
    <source>
        <strain evidence="4 5">DSM 45043</strain>
    </source>
</reference>
<dbReference type="GO" id="GO:0004674">
    <property type="term" value="F:protein serine/threonine kinase activity"/>
    <property type="evidence" value="ECO:0007669"/>
    <property type="project" value="UniProtKB-KW"/>
</dbReference>
<dbReference type="InterPro" id="IPR036890">
    <property type="entry name" value="HATPase_C_sf"/>
</dbReference>
<proteinExistence type="predicted"/>
<evidence type="ECO:0000313" key="5">
    <source>
        <dbReference type="Proteomes" id="UP000316706"/>
    </source>
</evidence>
<dbReference type="PANTHER" id="PTHR35526:SF3">
    <property type="entry name" value="ANTI-SIGMA-F FACTOR RSBW"/>
    <property type="match status" value="1"/>
</dbReference>
<organism evidence="4 5">
    <name type="scientific">Actinomadura hallensis</name>
    <dbReference type="NCBI Taxonomy" id="337895"/>
    <lineage>
        <taxon>Bacteria</taxon>
        <taxon>Bacillati</taxon>
        <taxon>Actinomycetota</taxon>
        <taxon>Actinomycetes</taxon>
        <taxon>Streptosporangiales</taxon>
        <taxon>Thermomonosporaceae</taxon>
        <taxon>Actinomadura</taxon>
    </lineage>
</organism>
<dbReference type="AlphaFoldDB" id="A0A543IL60"/>
<dbReference type="Pfam" id="PF13581">
    <property type="entry name" value="HATPase_c_2"/>
    <property type="match status" value="1"/>
</dbReference>
<dbReference type="PANTHER" id="PTHR35526">
    <property type="entry name" value="ANTI-SIGMA-F FACTOR RSBW-RELATED"/>
    <property type="match status" value="1"/>
</dbReference>
<keyword evidence="5" id="KW-1185">Reference proteome</keyword>
<evidence type="ECO:0000313" key="4">
    <source>
        <dbReference type="EMBL" id="TQM71268.1"/>
    </source>
</evidence>
<keyword evidence="4" id="KW-0418">Kinase</keyword>
<dbReference type="Proteomes" id="UP000316706">
    <property type="component" value="Unassembled WGS sequence"/>
</dbReference>
<dbReference type="InterPro" id="IPR003594">
    <property type="entry name" value="HATPase_dom"/>
</dbReference>